<accession>A0AAJ1F1S1</accession>
<evidence type="ECO:0000256" key="5">
    <source>
        <dbReference type="ARBA" id="ARBA00023136"/>
    </source>
</evidence>
<dbReference type="GO" id="GO:0005886">
    <property type="term" value="C:plasma membrane"/>
    <property type="evidence" value="ECO:0007669"/>
    <property type="project" value="UniProtKB-SubCell"/>
</dbReference>
<dbReference type="EMBL" id="JAKUDL010000006">
    <property type="protein sequence ID" value="MCH4295863.1"/>
    <property type="molecule type" value="Genomic_DNA"/>
</dbReference>
<dbReference type="GO" id="GO:0140359">
    <property type="term" value="F:ABC-type transporter activity"/>
    <property type="evidence" value="ECO:0007669"/>
    <property type="project" value="InterPro"/>
</dbReference>
<dbReference type="AlphaFoldDB" id="A0AAJ1F1S1"/>
<feature type="transmembrane region" description="Helical" evidence="6">
    <location>
        <begin position="21"/>
        <end position="41"/>
    </location>
</feature>
<name>A0AAJ1F1S1_9GAMM</name>
<gene>
    <name evidence="8" type="ORF">MJ923_16275</name>
</gene>
<dbReference type="PANTHER" id="PTHR30294:SF47">
    <property type="entry name" value="INNER MEMBRANE TRANSPORT PERMEASE YHHJ"/>
    <property type="match status" value="1"/>
</dbReference>
<feature type="transmembrane region" description="Helical" evidence="6">
    <location>
        <begin position="342"/>
        <end position="363"/>
    </location>
</feature>
<feature type="transmembrane region" description="Helical" evidence="6">
    <location>
        <begin position="182"/>
        <end position="204"/>
    </location>
</feature>
<comment type="caution">
    <text evidence="8">The sequence shown here is derived from an EMBL/GenBank/DDBJ whole genome shotgun (WGS) entry which is preliminary data.</text>
</comment>
<evidence type="ECO:0000256" key="2">
    <source>
        <dbReference type="ARBA" id="ARBA00022475"/>
    </source>
</evidence>
<feature type="transmembrane region" description="Helical" evidence="6">
    <location>
        <begin position="256"/>
        <end position="278"/>
    </location>
</feature>
<feature type="domain" description="ABC-2 type transporter transmembrane" evidence="7">
    <location>
        <begin position="17"/>
        <end position="357"/>
    </location>
</feature>
<evidence type="ECO:0000256" key="6">
    <source>
        <dbReference type="SAM" id="Phobius"/>
    </source>
</evidence>
<protein>
    <submittedName>
        <fullName evidence="8">ABC transporter permease</fullName>
    </submittedName>
</protein>
<feature type="transmembrane region" description="Helical" evidence="6">
    <location>
        <begin position="224"/>
        <end position="250"/>
    </location>
</feature>
<feature type="transmembrane region" description="Helical" evidence="6">
    <location>
        <begin position="285"/>
        <end position="306"/>
    </location>
</feature>
<keyword evidence="3 6" id="KW-0812">Transmembrane</keyword>
<evidence type="ECO:0000313" key="9">
    <source>
        <dbReference type="Proteomes" id="UP001297581"/>
    </source>
</evidence>
<evidence type="ECO:0000313" key="8">
    <source>
        <dbReference type="EMBL" id="MCH4295863.1"/>
    </source>
</evidence>
<sequence>MRALLRRELCALWQSPWQLALVTWLPIVSMLALWWLFSAALPRQLPVAWVDLDNSSISRELGRHVAASPVASPESFTHLEDAIAAMNRAEVYALVVVPVGFSRELMTGGDPTLDVRYNGQFLLVGKLLAANLQLAIADAMKPLAYTKQLAGGASPHQARVNMAPIETQTTALFNRNNNYVGFLVPPVLIALWQLMAMLVFANALNRELAEPADMPLSARLAAKFVFYAPLLLAQGLFIHALLFGFLALPLAGSPLWLVPAMLATLLAVFVMVVLIFLIMQEAARVVSFCTALFAPAFAFMGVTFPVHDMPQAAQYWRLLMPSSHYIDSHIALVSYGVSGTELLLKLGSFAPFLLLLVPIYALAGKGLRVQEVAEGANEELAL</sequence>
<dbReference type="InterPro" id="IPR013525">
    <property type="entry name" value="ABC2_TM"/>
</dbReference>
<evidence type="ECO:0000256" key="1">
    <source>
        <dbReference type="ARBA" id="ARBA00004651"/>
    </source>
</evidence>
<evidence type="ECO:0000256" key="3">
    <source>
        <dbReference type="ARBA" id="ARBA00022692"/>
    </source>
</evidence>
<keyword evidence="9" id="KW-1185">Reference proteome</keyword>
<dbReference type="Pfam" id="PF12698">
    <property type="entry name" value="ABC2_membrane_3"/>
    <property type="match status" value="1"/>
</dbReference>
<evidence type="ECO:0000259" key="7">
    <source>
        <dbReference type="Pfam" id="PF12698"/>
    </source>
</evidence>
<keyword evidence="5 6" id="KW-0472">Membrane</keyword>
<dbReference type="Gene3D" id="3.40.1710.10">
    <property type="entry name" value="abc type-2 transporter like domain"/>
    <property type="match status" value="1"/>
</dbReference>
<evidence type="ECO:0000256" key="4">
    <source>
        <dbReference type="ARBA" id="ARBA00022989"/>
    </source>
</evidence>
<dbReference type="Proteomes" id="UP001297581">
    <property type="component" value="Unassembled WGS sequence"/>
</dbReference>
<dbReference type="PANTHER" id="PTHR30294">
    <property type="entry name" value="MEMBRANE COMPONENT OF ABC TRANSPORTER YHHJ-RELATED"/>
    <property type="match status" value="1"/>
</dbReference>
<dbReference type="RefSeq" id="WP_240591981.1">
    <property type="nucleotide sequence ID" value="NZ_JAKUDL010000006.1"/>
</dbReference>
<dbReference type="InterPro" id="IPR051449">
    <property type="entry name" value="ABC-2_transporter_component"/>
</dbReference>
<reference evidence="8 9" key="1">
    <citation type="submission" date="2022-02" db="EMBL/GenBank/DDBJ databases">
        <title>The genome sequence of Shewanella sp. 3B26.</title>
        <authorList>
            <person name="Du J."/>
        </authorList>
    </citation>
    <scope>NUCLEOTIDE SEQUENCE [LARGE SCALE GENOMIC DNA]</scope>
    <source>
        <strain evidence="8 9">3B26</strain>
    </source>
</reference>
<comment type="subcellular location">
    <subcellularLocation>
        <location evidence="1">Cell membrane</location>
        <topology evidence="1">Multi-pass membrane protein</topology>
    </subcellularLocation>
</comment>
<proteinExistence type="predicted"/>
<keyword evidence="2" id="KW-1003">Cell membrane</keyword>
<organism evidence="8 9">
    <name type="scientific">Shewanella zhuhaiensis</name>
    <dbReference type="NCBI Taxonomy" id="2919576"/>
    <lineage>
        <taxon>Bacteria</taxon>
        <taxon>Pseudomonadati</taxon>
        <taxon>Pseudomonadota</taxon>
        <taxon>Gammaproteobacteria</taxon>
        <taxon>Alteromonadales</taxon>
        <taxon>Shewanellaceae</taxon>
        <taxon>Shewanella</taxon>
    </lineage>
</organism>
<keyword evidence="4 6" id="KW-1133">Transmembrane helix</keyword>